<gene>
    <name evidence="1" type="ORF">NO1_1242</name>
</gene>
<protein>
    <submittedName>
        <fullName evidence="1">Radical SAM protein</fullName>
    </submittedName>
</protein>
<dbReference type="InterPro" id="IPR013785">
    <property type="entry name" value="Aldolase_TIM"/>
</dbReference>
<organism evidence="1 2">
    <name type="scientific">Termititenax aidoneus</name>
    <dbReference type="NCBI Taxonomy" id="2218524"/>
    <lineage>
        <taxon>Bacteria</taxon>
        <taxon>Bacillati</taxon>
        <taxon>Candidatus Margulisiibacteriota</taxon>
        <taxon>Candidatus Termititenacia</taxon>
        <taxon>Candidatus Termititenacales</taxon>
        <taxon>Candidatus Termititenacaceae</taxon>
        <taxon>Candidatus Termititenax</taxon>
    </lineage>
</organism>
<dbReference type="Proteomes" id="UP000269352">
    <property type="component" value="Unassembled WGS sequence"/>
</dbReference>
<keyword evidence="2" id="KW-1185">Reference proteome</keyword>
<accession>A0A388TC10</accession>
<dbReference type="EMBL" id="BGZN01000026">
    <property type="protein sequence ID" value="GBR73997.1"/>
    <property type="molecule type" value="Genomic_DNA"/>
</dbReference>
<dbReference type="Gene3D" id="3.20.20.70">
    <property type="entry name" value="Aldolase class I"/>
    <property type="match status" value="1"/>
</dbReference>
<dbReference type="AlphaFoldDB" id="A0A388TC10"/>
<proteinExistence type="predicted"/>
<evidence type="ECO:0000313" key="1">
    <source>
        <dbReference type="EMBL" id="GBR73997.1"/>
    </source>
</evidence>
<reference evidence="1 2" key="1">
    <citation type="journal article" date="2019" name="ISME J.">
        <title>Genome analyses of uncultured TG2/ZB3 bacteria in 'Margulisbacteria' specifically attached to ectosymbiotic spirochetes of protists in the termite gut.</title>
        <authorList>
            <person name="Utami Y.D."/>
            <person name="Kuwahara H."/>
            <person name="Igai K."/>
            <person name="Murakami T."/>
            <person name="Sugaya K."/>
            <person name="Morikawa T."/>
            <person name="Nagura Y."/>
            <person name="Yuki M."/>
            <person name="Deevong P."/>
            <person name="Inoue T."/>
            <person name="Kihara K."/>
            <person name="Lo N."/>
            <person name="Yamada A."/>
            <person name="Ohkuma M."/>
            <person name="Hongoh Y."/>
        </authorList>
    </citation>
    <scope>NUCLEOTIDE SEQUENCE [LARGE SCALE GENOMIC DNA]</scope>
    <source>
        <strain evidence="1">NkOx7-01</strain>
    </source>
</reference>
<comment type="caution">
    <text evidence="1">The sequence shown here is derived from an EMBL/GenBank/DDBJ whole genome shotgun (WGS) entry which is preliminary data.</text>
</comment>
<evidence type="ECO:0000313" key="2">
    <source>
        <dbReference type="Proteomes" id="UP000269352"/>
    </source>
</evidence>
<sequence length="233" mass="27165">MWLPKFENLELNSACELLCPDCPARLERTPLPLEKIQQRKINSLFVHLTGGNPLRHPQINNILVELKKQKHFTLLTTCGYNLADFEKQILLLLDCLLLYVPAFSRERAAFQAGLNSVSRQESAIEYLQELKKKFAVLYPVDSENIEDLPDLYNKLNKKNSFLILLYDQKTALPLQRAAKKHLHYYAARRNAVVYEYAGGGSYNCLDFARQLTRPSPRNFWFFAKLFFKFYLQL</sequence>
<dbReference type="InterPro" id="IPR058240">
    <property type="entry name" value="rSAM_sf"/>
</dbReference>
<dbReference type="SUPFAM" id="SSF102114">
    <property type="entry name" value="Radical SAM enzymes"/>
    <property type="match status" value="1"/>
</dbReference>
<name>A0A388TC10_TERA1</name>